<evidence type="ECO:0000313" key="4">
    <source>
        <dbReference type="EMBL" id="PSR30991.1"/>
    </source>
</evidence>
<dbReference type="Pfam" id="PF09663">
    <property type="entry name" value="Amido_AtzD_TrzD"/>
    <property type="match status" value="1"/>
</dbReference>
<evidence type="ECO:0000313" key="5">
    <source>
        <dbReference type="Proteomes" id="UP000242699"/>
    </source>
</evidence>
<feature type="binding site" evidence="3">
    <location>
        <position position="179"/>
    </location>
    <ligand>
        <name>substrate</name>
    </ligand>
</feature>
<organism evidence="4 5">
    <name type="scientific">Sulfobacillus benefaciens</name>
    <dbReference type="NCBI Taxonomy" id="453960"/>
    <lineage>
        <taxon>Bacteria</taxon>
        <taxon>Bacillati</taxon>
        <taxon>Bacillota</taxon>
        <taxon>Clostridia</taxon>
        <taxon>Eubacteriales</taxon>
        <taxon>Clostridiales Family XVII. Incertae Sedis</taxon>
        <taxon>Sulfobacillus</taxon>
    </lineage>
</organism>
<comment type="subunit">
    <text evidence="3">Homotetramer.</text>
</comment>
<dbReference type="Gene3D" id="3.30.1330.170">
    <property type="entry name" value="Cyanuric acid hydrolase/Barbiturase, RU A"/>
    <property type="match status" value="1"/>
</dbReference>
<feature type="binding site" evidence="3">
    <location>
        <begin position="333"/>
        <end position="334"/>
    </location>
    <ligand>
        <name>substrate</name>
    </ligand>
</feature>
<dbReference type="Gene3D" id="3.30.1330.160">
    <property type="entry name" value="Cyanuric acid hydrolase/Barbituras, RU C"/>
    <property type="match status" value="1"/>
</dbReference>
<dbReference type="HAMAP" id="MF_01989">
    <property type="entry name" value="Cyc_amidohydrol"/>
    <property type="match status" value="1"/>
</dbReference>
<dbReference type="InterPro" id="IPR043008">
    <property type="entry name" value="AtzD/Barbiturase_RUA"/>
</dbReference>
<comment type="domain">
    <text evidence="3">The monomer structure is formed from three repeating units (RUs) that share the same structure as one another. The monomer and the active site possess nearly threefold rotational symmetry, to the extent that the active site possesses three potential Ser-Lys catalytic dyads, but one of the 3 active site surfaces varies in composition suggesting it is involved in confering substrate specificity.</text>
</comment>
<evidence type="ECO:0000256" key="3">
    <source>
        <dbReference type="HAMAP-Rule" id="MF_01989"/>
    </source>
</evidence>
<comment type="caution">
    <text evidence="3">Lacks conserved residue(s) required for the propagation of feature annotation.</text>
</comment>
<feature type="binding site" evidence="3">
    <location>
        <begin position="217"/>
        <end position="218"/>
    </location>
    <ligand>
        <name>substrate</name>
    </ligand>
</feature>
<dbReference type="InterPro" id="IPR014086">
    <property type="entry name" value="AtzD/Barbiturase"/>
</dbReference>
<name>A0A2T2X903_9FIRM</name>
<dbReference type="AlphaFoldDB" id="A0A2T2X903"/>
<dbReference type="GO" id="GO:0016812">
    <property type="term" value="F:hydrolase activity, acting on carbon-nitrogen (but not peptide) bonds, in cyclic amides"/>
    <property type="evidence" value="ECO:0007669"/>
    <property type="project" value="UniProtKB-UniRule"/>
</dbReference>
<sequence>METRIFTGTMQHPGDFSQLHEAIDRRQVDPQGIIAILGKTEGNGGRNDFSRDLAVEISGRLLHDYRKTEGSPIDDSVLLSFSGGTEGIVTPHYRVFEIGAGQSARTAHKRLAAGRGRTRNFLPQEVGTTAMVYETGRVVTDIIGKAGIDPDDVHFVHIKGALPRENPPTSERNTMAYSRGASALGVALALGEVGKGAIADDIILKDWTLYSERASTSAKPGLPYSDILVLGNSPLWDSPFVIDHTVMQDILDTESVLALIKRLGQGSLNGTASQIAPRWHGIFAKAEADPRQMVRGFRHTMLSDDDIGDTRYARCVVSSILAALTGTSTVYVSTRAEHHGPLGGGPVAMIAAIDADASSSS</sequence>
<dbReference type="Proteomes" id="UP000242699">
    <property type="component" value="Unassembled WGS sequence"/>
</dbReference>
<proteinExistence type="inferred from homology"/>
<comment type="caution">
    <text evidence="4">The sequence shown here is derived from an EMBL/GenBank/DDBJ whole genome shotgun (WGS) entry which is preliminary data.</text>
</comment>
<keyword evidence="2 3" id="KW-0378">Hydrolase</keyword>
<feature type="site" description="Important for substrate specificity" evidence="3">
    <location>
        <position position="310"/>
    </location>
</feature>
<dbReference type="InterPro" id="IPR043006">
    <property type="entry name" value="AtzD/Barbiturase_RUB"/>
</dbReference>
<gene>
    <name evidence="4" type="ORF">C7B43_03835</name>
</gene>
<comment type="similarity">
    <text evidence="1 3">Belongs to the cyclic amide hydrolase (CyAH) family.</text>
</comment>
<feature type="binding site" evidence="3">
    <location>
        <position position="51"/>
    </location>
    <ligand>
        <name>substrate</name>
    </ligand>
</feature>
<dbReference type="InterPro" id="IPR043007">
    <property type="entry name" value="AtzD/Barbiturase_RUC"/>
</dbReference>
<feature type="binding site" evidence="3">
    <location>
        <begin position="82"/>
        <end position="83"/>
    </location>
    <ligand>
        <name>substrate</name>
    </ligand>
</feature>
<feature type="region of interest" description="RU A" evidence="3">
    <location>
        <begin position="1"/>
        <end position="102"/>
    </location>
</feature>
<comment type="function">
    <text evidence="3">Cyclic amide hydrolase of unknown substrate specificity. Catalyzes the hydrolytic ring-opening of a cyclic amide. Does not act on cyanuric acid nor barbituric acid.</text>
</comment>
<dbReference type="EMBL" id="PXYT01000005">
    <property type="protein sequence ID" value="PSR30991.1"/>
    <property type="molecule type" value="Genomic_DNA"/>
</dbReference>
<feature type="active site" evidence="3">
    <location>
        <position position="159"/>
    </location>
</feature>
<dbReference type="EC" id="3.5.2.-" evidence="3"/>
<dbReference type="Gene3D" id="3.30.1330.180">
    <property type="entry name" value="Cyanuric acid hydrolase/Barbiturase, RU B"/>
    <property type="match status" value="1"/>
</dbReference>
<accession>A0A2T2X903</accession>
<protein>
    <recommendedName>
        <fullName evidence="3">Cyclic amide hydrolase</fullName>
        <shortName evidence="3">CyAH</shortName>
        <ecNumber evidence="3">3.5.2.-</ecNumber>
    </recommendedName>
    <alternativeName>
        <fullName evidence="3">Ring-opening amidohydrolase</fullName>
    </alternativeName>
</protein>
<feature type="active site" description="Nucleophile" evidence="3">
    <location>
        <position position="217"/>
    </location>
</feature>
<feature type="binding site" evidence="3">
    <location>
        <position position="314"/>
    </location>
    <ligand>
        <name>substrate</name>
    </ligand>
</feature>
<evidence type="ECO:0000256" key="1">
    <source>
        <dbReference type="ARBA" id="ARBA00010947"/>
    </source>
</evidence>
<evidence type="ECO:0000256" key="2">
    <source>
        <dbReference type="ARBA" id="ARBA00022801"/>
    </source>
</evidence>
<dbReference type="NCBIfam" id="TIGR02714">
    <property type="entry name" value="amido_AtzD_TrzD"/>
    <property type="match status" value="1"/>
</dbReference>
<feature type="region of interest" description="RU C" evidence="3">
    <location>
        <begin position="240"/>
        <end position="361"/>
    </location>
</feature>
<reference evidence="4 5" key="1">
    <citation type="journal article" date="2014" name="BMC Genomics">
        <title>Comparison of environmental and isolate Sulfobacillus genomes reveals diverse carbon, sulfur, nitrogen, and hydrogen metabolisms.</title>
        <authorList>
            <person name="Justice N.B."/>
            <person name="Norman A."/>
            <person name="Brown C.T."/>
            <person name="Singh A."/>
            <person name="Thomas B.C."/>
            <person name="Banfield J.F."/>
        </authorList>
    </citation>
    <scope>NUCLEOTIDE SEQUENCE [LARGE SCALE GENOMIC DNA]</scope>
    <source>
        <strain evidence="4">AMDSBA1</strain>
    </source>
</reference>